<feature type="region of interest" description="Disordered" evidence="1">
    <location>
        <begin position="158"/>
        <end position="197"/>
    </location>
</feature>
<name>A0A9Q0HBH5_9MAGN</name>
<evidence type="ECO:0000313" key="2">
    <source>
        <dbReference type="EMBL" id="KAJ4962775.1"/>
    </source>
</evidence>
<reference evidence="2" key="1">
    <citation type="journal article" date="2023" name="Plant J.">
        <title>The genome of the king protea, Protea cynaroides.</title>
        <authorList>
            <person name="Chang J."/>
            <person name="Duong T.A."/>
            <person name="Schoeman C."/>
            <person name="Ma X."/>
            <person name="Roodt D."/>
            <person name="Barker N."/>
            <person name="Li Z."/>
            <person name="Van de Peer Y."/>
            <person name="Mizrachi E."/>
        </authorList>
    </citation>
    <scope>NUCLEOTIDE SEQUENCE</scope>
    <source>
        <tissue evidence="2">Young leaves</tissue>
    </source>
</reference>
<accession>A0A9Q0HBH5</accession>
<protein>
    <submittedName>
        <fullName evidence="2">Uncharacterized protein</fullName>
    </submittedName>
</protein>
<feature type="compositionally biased region" description="Basic and acidic residues" evidence="1">
    <location>
        <begin position="170"/>
        <end position="179"/>
    </location>
</feature>
<dbReference type="Proteomes" id="UP001141806">
    <property type="component" value="Unassembled WGS sequence"/>
</dbReference>
<gene>
    <name evidence="2" type="ORF">NE237_022714</name>
</gene>
<sequence length="197" mass="22095">MVPSSDISFPQWLVQVSNSSSIDHTVGHQVVSFASFLSLGVVACRNELNFQSKNSSPMEVKRRADKAFAEYRALWDVSSLQRVPTSPAHSLVRHPPPRNDLLSLRMQHLILTHIVEGWGLGFRRKRIRNGRKREIEVVGLMCIRKVVVLIVGANPEIKNAGNSKGSSNGDKNKDGERNDYNSFSGLPPRSSDFFRAW</sequence>
<feature type="compositionally biased region" description="Polar residues" evidence="1">
    <location>
        <begin position="160"/>
        <end position="169"/>
    </location>
</feature>
<evidence type="ECO:0000256" key="1">
    <source>
        <dbReference type="SAM" id="MobiDB-lite"/>
    </source>
</evidence>
<keyword evidence="3" id="KW-1185">Reference proteome</keyword>
<comment type="caution">
    <text evidence="2">The sequence shown here is derived from an EMBL/GenBank/DDBJ whole genome shotgun (WGS) entry which is preliminary data.</text>
</comment>
<dbReference type="AlphaFoldDB" id="A0A9Q0HBH5"/>
<dbReference type="EMBL" id="JAMYWD010000008">
    <property type="protein sequence ID" value="KAJ4962775.1"/>
    <property type="molecule type" value="Genomic_DNA"/>
</dbReference>
<proteinExistence type="predicted"/>
<evidence type="ECO:0000313" key="3">
    <source>
        <dbReference type="Proteomes" id="UP001141806"/>
    </source>
</evidence>
<organism evidence="2 3">
    <name type="scientific">Protea cynaroides</name>
    <dbReference type="NCBI Taxonomy" id="273540"/>
    <lineage>
        <taxon>Eukaryota</taxon>
        <taxon>Viridiplantae</taxon>
        <taxon>Streptophyta</taxon>
        <taxon>Embryophyta</taxon>
        <taxon>Tracheophyta</taxon>
        <taxon>Spermatophyta</taxon>
        <taxon>Magnoliopsida</taxon>
        <taxon>Proteales</taxon>
        <taxon>Proteaceae</taxon>
        <taxon>Protea</taxon>
    </lineage>
</organism>